<evidence type="ECO:0000313" key="1">
    <source>
        <dbReference type="EMBL" id="GAA1955704.1"/>
    </source>
</evidence>
<gene>
    <name evidence="1" type="ORF">GCM10009798_13680</name>
</gene>
<dbReference type="RefSeq" id="WP_344043737.1">
    <property type="nucleotide sequence ID" value="NZ_BAAAPB010000001.1"/>
</dbReference>
<comment type="caution">
    <text evidence="1">The sequence shown here is derived from an EMBL/GenBank/DDBJ whole genome shotgun (WGS) entry which is preliminary data.</text>
</comment>
<reference evidence="2" key="1">
    <citation type="journal article" date="2019" name="Int. J. Syst. Evol. Microbiol.">
        <title>The Global Catalogue of Microorganisms (GCM) 10K type strain sequencing project: providing services to taxonomists for standard genome sequencing and annotation.</title>
        <authorList>
            <consortium name="The Broad Institute Genomics Platform"/>
            <consortium name="The Broad Institute Genome Sequencing Center for Infectious Disease"/>
            <person name="Wu L."/>
            <person name="Ma J."/>
        </authorList>
    </citation>
    <scope>NUCLEOTIDE SEQUENCE [LARGE SCALE GENOMIC DNA]</scope>
    <source>
        <strain evidence="2">JCM 15309</strain>
    </source>
</reference>
<sequence>MSAAAALKGRLFIREDERGDRAVLEARQHRLGRHDAEFFLDVHVQPRIWRDYLTQDGGDTHAGIWSDRLRPPGQRAGGMSDLWSFDLADEASGRVLSEAVAAALPALVRLLDADNLLPLVRAKNAGTGRPSATVAALLCTQGPSEELETLLSTLEQEDPDERPGFDMPAYVGFLRAWMADHAPAPRS</sequence>
<accession>A0ABP5C0M7</accession>
<keyword evidence="2" id="KW-1185">Reference proteome</keyword>
<name>A0ABP5C0M7_9ACTN</name>
<evidence type="ECO:0008006" key="3">
    <source>
        <dbReference type="Google" id="ProtNLM"/>
    </source>
</evidence>
<evidence type="ECO:0000313" key="2">
    <source>
        <dbReference type="Proteomes" id="UP001500571"/>
    </source>
</evidence>
<protein>
    <recommendedName>
        <fullName evidence="3">DUF4304 domain-containing protein</fullName>
    </recommendedName>
</protein>
<proteinExistence type="predicted"/>
<dbReference type="EMBL" id="BAAAPB010000001">
    <property type="protein sequence ID" value="GAA1955704.1"/>
    <property type="molecule type" value="Genomic_DNA"/>
</dbReference>
<dbReference type="Proteomes" id="UP001500571">
    <property type="component" value="Unassembled WGS sequence"/>
</dbReference>
<organism evidence="1 2">
    <name type="scientific">Nocardioides panacihumi</name>
    <dbReference type="NCBI Taxonomy" id="400774"/>
    <lineage>
        <taxon>Bacteria</taxon>
        <taxon>Bacillati</taxon>
        <taxon>Actinomycetota</taxon>
        <taxon>Actinomycetes</taxon>
        <taxon>Propionibacteriales</taxon>
        <taxon>Nocardioidaceae</taxon>
        <taxon>Nocardioides</taxon>
    </lineage>
</organism>